<accession>A0A444MLG1</accession>
<proteinExistence type="predicted"/>
<dbReference type="Proteomes" id="UP000286701">
    <property type="component" value="Unassembled WGS sequence"/>
</dbReference>
<comment type="caution">
    <text evidence="2">The sequence shown here is derived from an EMBL/GenBank/DDBJ whole genome shotgun (WGS) entry which is preliminary data.</text>
</comment>
<dbReference type="AlphaFoldDB" id="A0A444MLG1"/>
<sequence length="260" mass="27273">MDISIISKLVSIILAISLASERLVTFIKTLVPPLNTPEPPPVPPFSTQEKTRRFIVMILAFLTGWLAAKLMGTEEGFFSGRLNVGTEALPIWIPYFIIGLMASGGSAFWAKILEYIKAVNDIKGQFATQERMNTQMKMTAMAGGGGAAFKAVNLTGGAAPANPAAAEIRTVKFEAAFSGGVGTLSVKINGQTLNFAGSGQLNIDLPTGVYAYTVSGGASPTNQGAVVLTITAVTGSVISHSPHQYPHGPILSNTHPLLVS</sequence>
<feature type="transmembrane region" description="Helical" evidence="1">
    <location>
        <begin position="54"/>
        <end position="72"/>
    </location>
</feature>
<dbReference type="EMBL" id="SBIW01000007">
    <property type="protein sequence ID" value="RWY50086.1"/>
    <property type="molecule type" value="Genomic_DNA"/>
</dbReference>
<dbReference type="OrthoDB" id="9924508at2"/>
<evidence type="ECO:0000313" key="2">
    <source>
        <dbReference type="EMBL" id="RWY50086.1"/>
    </source>
</evidence>
<dbReference type="RefSeq" id="WP_128534816.1">
    <property type="nucleotide sequence ID" value="NZ_SBIW01000007.1"/>
</dbReference>
<feature type="transmembrane region" description="Helical" evidence="1">
    <location>
        <begin position="92"/>
        <end position="110"/>
    </location>
</feature>
<keyword evidence="1" id="KW-0472">Membrane</keyword>
<keyword evidence="1" id="KW-1133">Transmembrane helix</keyword>
<organism evidence="2 3">
    <name type="scientific">Mucilaginibacter gilvus</name>
    <dbReference type="NCBI Taxonomy" id="2305909"/>
    <lineage>
        <taxon>Bacteria</taxon>
        <taxon>Pseudomonadati</taxon>
        <taxon>Bacteroidota</taxon>
        <taxon>Sphingobacteriia</taxon>
        <taxon>Sphingobacteriales</taxon>
        <taxon>Sphingobacteriaceae</taxon>
        <taxon>Mucilaginibacter</taxon>
    </lineage>
</organism>
<gene>
    <name evidence="2" type="ORF">EPL05_15100</name>
</gene>
<evidence type="ECO:0000256" key="1">
    <source>
        <dbReference type="SAM" id="Phobius"/>
    </source>
</evidence>
<reference evidence="2 3" key="1">
    <citation type="submission" date="2019-01" db="EMBL/GenBank/DDBJ databases">
        <title>Mucilaginibacter antarcticum sp. nov., isolated from antarctic soil.</title>
        <authorList>
            <person name="Yan Y.-Q."/>
            <person name="Du Z.-J."/>
        </authorList>
    </citation>
    <scope>NUCLEOTIDE SEQUENCE [LARGE SCALE GENOMIC DNA]</scope>
    <source>
        <strain evidence="2 3">F01003</strain>
    </source>
</reference>
<name>A0A444MLG1_9SPHI</name>
<keyword evidence="3" id="KW-1185">Reference proteome</keyword>
<evidence type="ECO:0000313" key="3">
    <source>
        <dbReference type="Proteomes" id="UP000286701"/>
    </source>
</evidence>
<protein>
    <submittedName>
        <fullName evidence="2">Uncharacterized protein</fullName>
    </submittedName>
</protein>
<keyword evidence="1" id="KW-0812">Transmembrane</keyword>